<dbReference type="OrthoDB" id="10257471at2759"/>
<dbReference type="Pfam" id="PF12937">
    <property type="entry name" value="F-box-like"/>
    <property type="match status" value="1"/>
</dbReference>
<dbReference type="InterPro" id="IPR057039">
    <property type="entry name" value="At5g52880_ARM"/>
</dbReference>
<name>A0A2I0A0D4_9ASPA</name>
<proteinExistence type="predicted"/>
<evidence type="ECO:0000313" key="3">
    <source>
        <dbReference type="Proteomes" id="UP000236161"/>
    </source>
</evidence>
<dbReference type="Pfam" id="PF24104">
    <property type="entry name" value="At5g52880_ARM"/>
    <property type="match status" value="1"/>
</dbReference>
<evidence type="ECO:0000313" key="2">
    <source>
        <dbReference type="EMBL" id="PKA49006.1"/>
    </source>
</evidence>
<dbReference type="InterPro" id="IPR001810">
    <property type="entry name" value="F-box_dom"/>
</dbReference>
<feature type="domain" description="F-box" evidence="1">
    <location>
        <begin position="123"/>
        <end position="169"/>
    </location>
</feature>
<dbReference type="Gene3D" id="1.20.1280.50">
    <property type="match status" value="1"/>
</dbReference>
<evidence type="ECO:0000259" key="1">
    <source>
        <dbReference type="PROSITE" id="PS50181"/>
    </source>
</evidence>
<gene>
    <name evidence="2" type="ORF">AXF42_Ash019544</name>
</gene>
<dbReference type="SMART" id="SM00256">
    <property type="entry name" value="FBOX"/>
    <property type="match status" value="1"/>
</dbReference>
<keyword evidence="3" id="KW-1185">Reference proteome</keyword>
<dbReference type="PROSITE" id="PS50181">
    <property type="entry name" value="FBOX"/>
    <property type="match status" value="1"/>
</dbReference>
<dbReference type="AlphaFoldDB" id="A0A2I0A0D4"/>
<dbReference type="EMBL" id="KZ452042">
    <property type="protein sequence ID" value="PKA49006.1"/>
    <property type="molecule type" value="Genomic_DNA"/>
</dbReference>
<protein>
    <submittedName>
        <fullName evidence="2">F-box protein</fullName>
    </submittedName>
</protein>
<dbReference type="PANTHER" id="PTHR47744">
    <property type="entry name" value="OS05G0526300 PROTEIN"/>
    <property type="match status" value="1"/>
</dbReference>
<dbReference type="SUPFAM" id="SSF81383">
    <property type="entry name" value="F-box domain"/>
    <property type="match status" value="1"/>
</dbReference>
<sequence length="318" mass="35844">MPKVEERSQPRTVRRYGELELGDAIFRPCDYSSACQELALILRLAYAKLHKNAQSLVLLDTLSAFRLLLEVQSSNCISAANHLVLAAEVALPKQKKALASSEFKRSMVKLKRRDKAQQLEGYFAGSLHLPLDVILYIFRFLDMRSLVNASSVCWAWNAASKDNLLWMSQYSQLFGKTELSCQIKSQFGDPVMLKNGKIQPENFDWHGAFKRKFIGNSAWKSRPYRAFCKHCKSIIWLSTLTCETPHCCPASEDNGSKIRPISSYMIVEYLLGECEDVDGNNTCNYGLSSSDSDDSDDGCQASHWKLPKLLALPRLNGN</sequence>
<reference evidence="2 3" key="1">
    <citation type="journal article" date="2017" name="Nature">
        <title>The Apostasia genome and the evolution of orchids.</title>
        <authorList>
            <person name="Zhang G.Q."/>
            <person name="Liu K.W."/>
            <person name="Li Z."/>
            <person name="Lohaus R."/>
            <person name="Hsiao Y.Y."/>
            <person name="Niu S.C."/>
            <person name="Wang J.Y."/>
            <person name="Lin Y.C."/>
            <person name="Xu Q."/>
            <person name="Chen L.J."/>
            <person name="Yoshida K."/>
            <person name="Fujiwara S."/>
            <person name="Wang Z.W."/>
            <person name="Zhang Y.Q."/>
            <person name="Mitsuda N."/>
            <person name="Wang M."/>
            <person name="Liu G.H."/>
            <person name="Pecoraro L."/>
            <person name="Huang H.X."/>
            <person name="Xiao X.J."/>
            <person name="Lin M."/>
            <person name="Wu X.Y."/>
            <person name="Wu W.L."/>
            <person name="Chen Y.Y."/>
            <person name="Chang S.B."/>
            <person name="Sakamoto S."/>
            <person name="Ohme-Takagi M."/>
            <person name="Yagi M."/>
            <person name="Zeng S.J."/>
            <person name="Shen C.Y."/>
            <person name="Yeh C.M."/>
            <person name="Luo Y.B."/>
            <person name="Tsai W.C."/>
            <person name="Van de Peer Y."/>
            <person name="Liu Z.J."/>
        </authorList>
    </citation>
    <scope>NUCLEOTIDE SEQUENCE [LARGE SCALE GENOMIC DNA]</scope>
    <source>
        <strain evidence="3">cv. Shenzhen</strain>
        <tissue evidence="2">Stem</tissue>
    </source>
</reference>
<dbReference type="PANTHER" id="PTHR47744:SF1">
    <property type="entry name" value="OS05G0526300 PROTEIN"/>
    <property type="match status" value="1"/>
</dbReference>
<organism evidence="2 3">
    <name type="scientific">Apostasia shenzhenica</name>
    <dbReference type="NCBI Taxonomy" id="1088818"/>
    <lineage>
        <taxon>Eukaryota</taxon>
        <taxon>Viridiplantae</taxon>
        <taxon>Streptophyta</taxon>
        <taxon>Embryophyta</taxon>
        <taxon>Tracheophyta</taxon>
        <taxon>Spermatophyta</taxon>
        <taxon>Magnoliopsida</taxon>
        <taxon>Liliopsida</taxon>
        <taxon>Asparagales</taxon>
        <taxon>Orchidaceae</taxon>
        <taxon>Apostasioideae</taxon>
        <taxon>Apostasia</taxon>
    </lineage>
</organism>
<dbReference type="InterPro" id="IPR036047">
    <property type="entry name" value="F-box-like_dom_sf"/>
</dbReference>
<accession>A0A2I0A0D4</accession>
<dbReference type="STRING" id="1088818.A0A2I0A0D4"/>
<dbReference type="Proteomes" id="UP000236161">
    <property type="component" value="Unassembled WGS sequence"/>
</dbReference>